<evidence type="ECO:0000313" key="4">
    <source>
        <dbReference type="Proteomes" id="UP000028999"/>
    </source>
</evidence>
<proteinExistence type="predicted"/>
<evidence type="ECO:0000313" key="2">
    <source>
        <dbReference type="EMBL" id="CAF1880356.1"/>
    </source>
</evidence>
<keyword evidence="4" id="KW-1185">Reference proteome</keyword>
<gene>
    <name evidence="3" type="primary">BnaC02g01840D</name>
    <name evidence="2" type="ORF">DARMORV10_C02P02860.1</name>
    <name evidence="3" type="ORF">GSBRNA2T00078600001</name>
</gene>
<evidence type="ECO:0000256" key="1">
    <source>
        <dbReference type="SAM" id="MobiDB-lite"/>
    </source>
</evidence>
<dbReference type="PaxDb" id="3708-A0A078FMA5"/>
<reference evidence="3 4" key="1">
    <citation type="journal article" date="2014" name="Science">
        <title>Plant genetics. Early allopolyploid evolution in the post-Neolithic Brassica napus oilseed genome.</title>
        <authorList>
            <person name="Chalhoub B."/>
            <person name="Denoeud F."/>
            <person name="Liu S."/>
            <person name="Parkin I.A."/>
            <person name="Tang H."/>
            <person name="Wang X."/>
            <person name="Chiquet J."/>
            <person name="Belcram H."/>
            <person name="Tong C."/>
            <person name="Samans B."/>
            <person name="Correa M."/>
            <person name="Da Silva C."/>
            <person name="Just J."/>
            <person name="Falentin C."/>
            <person name="Koh C.S."/>
            <person name="Le Clainche I."/>
            <person name="Bernard M."/>
            <person name="Bento P."/>
            <person name="Noel B."/>
            <person name="Labadie K."/>
            <person name="Alberti A."/>
            <person name="Charles M."/>
            <person name="Arnaud D."/>
            <person name="Guo H."/>
            <person name="Daviaud C."/>
            <person name="Alamery S."/>
            <person name="Jabbari K."/>
            <person name="Zhao M."/>
            <person name="Edger P.P."/>
            <person name="Chelaifa H."/>
            <person name="Tack D."/>
            <person name="Lassalle G."/>
            <person name="Mestiri I."/>
            <person name="Schnel N."/>
            <person name="Le Paslier M.C."/>
            <person name="Fan G."/>
            <person name="Renault V."/>
            <person name="Bayer P.E."/>
            <person name="Golicz A.A."/>
            <person name="Manoli S."/>
            <person name="Lee T.H."/>
            <person name="Thi V.H."/>
            <person name="Chalabi S."/>
            <person name="Hu Q."/>
            <person name="Fan C."/>
            <person name="Tollenaere R."/>
            <person name="Lu Y."/>
            <person name="Battail C."/>
            <person name="Shen J."/>
            <person name="Sidebottom C.H."/>
            <person name="Wang X."/>
            <person name="Canaguier A."/>
            <person name="Chauveau A."/>
            <person name="Berard A."/>
            <person name="Deniot G."/>
            <person name="Guan M."/>
            <person name="Liu Z."/>
            <person name="Sun F."/>
            <person name="Lim Y.P."/>
            <person name="Lyons E."/>
            <person name="Town C.D."/>
            <person name="Bancroft I."/>
            <person name="Wang X."/>
            <person name="Meng J."/>
            <person name="Ma J."/>
            <person name="Pires J.C."/>
            <person name="King G.J."/>
            <person name="Brunel D."/>
            <person name="Delourme R."/>
            <person name="Renard M."/>
            <person name="Aury J.M."/>
            <person name="Adams K.L."/>
            <person name="Batley J."/>
            <person name="Snowdon R.J."/>
            <person name="Tost J."/>
            <person name="Edwards D."/>
            <person name="Zhou Y."/>
            <person name="Hua W."/>
            <person name="Sharpe A.G."/>
            <person name="Paterson A.H."/>
            <person name="Guan C."/>
            <person name="Wincker P."/>
        </authorList>
    </citation>
    <scope>NUCLEOTIDE SEQUENCE [LARGE SCALE GENOMIC DNA]</scope>
    <source>
        <strain evidence="4">cv. Darmor-bzh</strain>
    </source>
</reference>
<dbReference type="Gramene" id="CDY14067">
    <property type="protein sequence ID" value="CDY14067"/>
    <property type="gene ID" value="GSBRNA2T00078600001"/>
</dbReference>
<dbReference type="AlphaFoldDB" id="A0A078FMA5"/>
<dbReference type="Proteomes" id="UP001295469">
    <property type="component" value="Chromosome C02"/>
</dbReference>
<feature type="region of interest" description="Disordered" evidence="1">
    <location>
        <begin position="1"/>
        <end position="33"/>
    </location>
</feature>
<organism evidence="3 4">
    <name type="scientific">Brassica napus</name>
    <name type="common">Rape</name>
    <dbReference type="NCBI Taxonomy" id="3708"/>
    <lineage>
        <taxon>Eukaryota</taxon>
        <taxon>Viridiplantae</taxon>
        <taxon>Streptophyta</taxon>
        <taxon>Embryophyta</taxon>
        <taxon>Tracheophyta</taxon>
        <taxon>Spermatophyta</taxon>
        <taxon>Magnoliopsida</taxon>
        <taxon>eudicotyledons</taxon>
        <taxon>Gunneridae</taxon>
        <taxon>Pentapetalae</taxon>
        <taxon>rosids</taxon>
        <taxon>malvids</taxon>
        <taxon>Brassicales</taxon>
        <taxon>Brassicaceae</taxon>
        <taxon>Brassiceae</taxon>
        <taxon>Brassica</taxon>
    </lineage>
</organism>
<dbReference type="EMBL" id="LK032040">
    <property type="protein sequence ID" value="CDY14067.1"/>
    <property type="molecule type" value="Genomic_DNA"/>
</dbReference>
<reference evidence="2" key="3">
    <citation type="submission" date="2021-01" db="EMBL/GenBank/DDBJ databases">
        <authorList>
            <consortium name="Genoscope - CEA"/>
            <person name="William W."/>
        </authorList>
    </citation>
    <scope>NUCLEOTIDE SEQUENCE</scope>
</reference>
<accession>A0A078FMA5</accession>
<dbReference type="EMBL" id="HG994366">
    <property type="protein sequence ID" value="CAF1880356.1"/>
    <property type="molecule type" value="Genomic_DNA"/>
</dbReference>
<protein>
    <submittedName>
        <fullName evidence="2">(rape) hypothetical protein</fullName>
    </submittedName>
    <submittedName>
        <fullName evidence="3">BnaC02g01840D protein</fullName>
    </submittedName>
</protein>
<dbReference type="Proteomes" id="UP000028999">
    <property type="component" value="Unassembled WGS sequence"/>
</dbReference>
<reference evidence="3" key="2">
    <citation type="submission" date="2014-06" db="EMBL/GenBank/DDBJ databases">
        <authorList>
            <person name="Genoscope - CEA"/>
        </authorList>
    </citation>
    <scope>NUCLEOTIDE SEQUENCE</scope>
</reference>
<sequence length="33" mass="3643">MCLSVCVHTSSIETRDEEEEGTESPPLKNPNLP</sequence>
<evidence type="ECO:0000313" key="3">
    <source>
        <dbReference type="EMBL" id="CDY14067.1"/>
    </source>
</evidence>
<name>A0A078FMA5_BRANA</name>